<sequence>MARKTSLGVLAAAGILILGGGAAYAAVPAEEFHGCVGKLTGSLRMIDPAKNQRCLALETPITWNQTGPAGATGPAGPAGPVGPAGDPGPAGPAGPQGPAGVAGVPIVRKGETVRIYPSDVGTTGDVVARCEPGEVATGGGFNGIVATEWVFNMSSPAVAHEGGQRVAAEGEQADAWWITARPLGDTWSEMHAYVICVKVS</sequence>
<dbReference type="InterPro" id="IPR008160">
    <property type="entry name" value="Collagen"/>
</dbReference>
<feature type="chain" id="PRO_5024371737" evidence="2">
    <location>
        <begin position="26"/>
        <end position="200"/>
    </location>
</feature>
<dbReference type="OrthoDB" id="139381at85012"/>
<dbReference type="AlphaFoldDB" id="A0A5M3XWN8"/>
<organism evidence="3 4">
    <name type="scientific">Acrocarpospora pleiomorpha</name>
    <dbReference type="NCBI Taxonomy" id="90975"/>
    <lineage>
        <taxon>Bacteria</taxon>
        <taxon>Bacillati</taxon>
        <taxon>Actinomycetota</taxon>
        <taxon>Actinomycetes</taxon>
        <taxon>Streptosporangiales</taxon>
        <taxon>Streptosporangiaceae</taxon>
        <taxon>Acrocarpospora</taxon>
    </lineage>
</organism>
<evidence type="ECO:0000313" key="4">
    <source>
        <dbReference type="Proteomes" id="UP000377595"/>
    </source>
</evidence>
<proteinExistence type="predicted"/>
<feature type="signal peptide" evidence="2">
    <location>
        <begin position="1"/>
        <end position="25"/>
    </location>
</feature>
<evidence type="ECO:0000313" key="3">
    <source>
        <dbReference type="EMBL" id="GES23971.1"/>
    </source>
</evidence>
<evidence type="ECO:0000256" key="2">
    <source>
        <dbReference type="SAM" id="SignalP"/>
    </source>
</evidence>
<feature type="region of interest" description="Disordered" evidence="1">
    <location>
        <begin position="64"/>
        <end position="103"/>
    </location>
</feature>
<comment type="caution">
    <text evidence="3">The sequence shown here is derived from an EMBL/GenBank/DDBJ whole genome shotgun (WGS) entry which is preliminary data.</text>
</comment>
<name>A0A5M3XWN8_9ACTN</name>
<dbReference type="RefSeq" id="WP_155348835.1">
    <property type="nucleotide sequence ID" value="NZ_BAAAHM010000024.1"/>
</dbReference>
<reference evidence="3 4" key="1">
    <citation type="submission" date="2019-10" db="EMBL/GenBank/DDBJ databases">
        <title>Whole genome shotgun sequence of Acrocarpospora pleiomorpha NBRC 16267.</title>
        <authorList>
            <person name="Ichikawa N."/>
            <person name="Kimura A."/>
            <person name="Kitahashi Y."/>
            <person name="Komaki H."/>
            <person name="Oguchi A."/>
        </authorList>
    </citation>
    <scope>NUCLEOTIDE SEQUENCE [LARGE SCALE GENOMIC DNA]</scope>
    <source>
        <strain evidence="3 4">NBRC 16267</strain>
    </source>
</reference>
<dbReference type="EMBL" id="BLAF01000047">
    <property type="protein sequence ID" value="GES23971.1"/>
    <property type="molecule type" value="Genomic_DNA"/>
</dbReference>
<protein>
    <submittedName>
        <fullName evidence="3">Uncharacterized protein</fullName>
    </submittedName>
</protein>
<keyword evidence="4" id="KW-1185">Reference proteome</keyword>
<evidence type="ECO:0000256" key="1">
    <source>
        <dbReference type="SAM" id="MobiDB-lite"/>
    </source>
</evidence>
<keyword evidence="2" id="KW-0732">Signal</keyword>
<gene>
    <name evidence="3" type="ORF">Aple_068700</name>
</gene>
<dbReference type="Proteomes" id="UP000377595">
    <property type="component" value="Unassembled WGS sequence"/>
</dbReference>
<accession>A0A5M3XWN8</accession>
<dbReference type="Pfam" id="PF01391">
    <property type="entry name" value="Collagen"/>
    <property type="match status" value="1"/>
</dbReference>